<dbReference type="Pfam" id="PF00891">
    <property type="entry name" value="Methyltransf_2"/>
    <property type="match status" value="1"/>
</dbReference>
<evidence type="ECO:0000256" key="4">
    <source>
        <dbReference type="PIRSR" id="PIRSR005739-1"/>
    </source>
</evidence>
<evidence type="ECO:0000256" key="3">
    <source>
        <dbReference type="ARBA" id="ARBA00022691"/>
    </source>
</evidence>
<feature type="domain" description="O-methyltransferase C-terminal" evidence="5">
    <location>
        <begin position="122"/>
        <end position="324"/>
    </location>
</feature>
<keyword evidence="2" id="KW-0808">Transferase</keyword>
<dbReference type="SUPFAM" id="SSF46785">
    <property type="entry name" value="Winged helix' DNA-binding domain"/>
    <property type="match status" value="1"/>
</dbReference>
<name>A0AAW1M649_SAPOF</name>
<dbReference type="EMBL" id="JBDFQZ010000003">
    <property type="protein sequence ID" value="KAK9741236.1"/>
    <property type="molecule type" value="Genomic_DNA"/>
</dbReference>
<sequence>MEHMVTSCVLPVVLNATVELNLLGIIARGGDAGELTAAEIAAQLTTANPDLATSMLDRMLRLLTTYSVLTCSVTSNDITGSSVRRYGLAPASKYLLPDEDGVSLAPFLTLALHPAFSESRSKLKDGILEGGVPFSMAHGMTAYEYAAIEPKFNDVFNNAMHNYSSIIIKNILMKYDGFKDVQQLVEVGGGLGHTIRAIVSKYPTIVGINFDLPHVIGNALPSLGLQHVSGDMFEKIPSGDAILLKWLIHNWTDDLCVKLLKNCYTALPKDGKVVIIEGMLSETPHIAVSEKAISQLDLIMMTHTHDGMERTREEFIALAKAAGFTRIELACCVYNSCIMELFK</sequence>
<dbReference type="PIRSF" id="PIRSF005739">
    <property type="entry name" value="O-mtase"/>
    <property type="match status" value="1"/>
</dbReference>
<dbReference type="PANTHER" id="PTHR11746">
    <property type="entry name" value="O-METHYLTRANSFERASE"/>
    <property type="match status" value="1"/>
</dbReference>
<keyword evidence="1" id="KW-0489">Methyltransferase</keyword>
<evidence type="ECO:0000259" key="6">
    <source>
        <dbReference type="Pfam" id="PF08100"/>
    </source>
</evidence>
<dbReference type="InterPro" id="IPR016461">
    <property type="entry name" value="COMT-like"/>
</dbReference>
<dbReference type="InterPro" id="IPR036390">
    <property type="entry name" value="WH_DNA-bd_sf"/>
</dbReference>
<protein>
    <submittedName>
        <fullName evidence="7">Uncharacterized protein</fullName>
    </submittedName>
</protein>
<keyword evidence="8" id="KW-1185">Reference proteome</keyword>
<dbReference type="InterPro" id="IPR012967">
    <property type="entry name" value="COMT_dimerisation"/>
</dbReference>
<dbReference type="Pfam" id="PF08100">
    <property type="entry name" value="Dimerisation"/>
    <property type="match status" value="1"/>
</dbReference>
<evidence type="ECO:0000313" key="8">
    <source>
        <dbReference type="Proteomes" id="UP001443914"/>
    </source>
</evidence>
<dbReference type="Gene3D" id="3.40.50.150">
    <property type="entry name" value="Vaccinia Virus protein VP39"/>
    <property type="match status" value="1"/>
</dbReference>
<proteinExistence type="predicted"/>
<dbReference type="Proteomes" id="UP001443914">
    <property type="component" value="Unassembled WGS sequence"/>
</dbReference>
<reference evidence="7" key="1">
    <citation type="submission" date="2024-03" db="EMBL/GenBank/DDBJ databases">
        <title>WGS assembly of Saponaria officinalis var. Norfolk2.</title>
        <authorList>
            <person name="Jenkins J."/>
            <person name="Shu S."/>
            <person name="Grimwood J."/>
            <person name="Barry K."/>
            <person name="Goodstein D."/>
            <person name="Schmutz J."/>
            <person name="Leebens-Mack J."/>
            <person name="Osbourn A."/>
        </authorList>
    </citation>
    <scope>NUCLEOTIDE SEQUENCE [LARGE SCALE GENOMIC DNA]</scope>
    <source>
        <strain evidence="7">JIC</strain>
    </source>
</reference>
<gene>
    <name evidence="7" type="ORF">RND81_03G091200</name>
</gene>
<dbReference type="SUPFAM" id="SSF53335">
    <property type="entry name" value="S-adenosyl-L-methionine-dependent methyltransferases"/>
    <property type="match status" value="1"/>
</dbReference>
<feature type="domain" description="O-methyltransferase dimerisation" evidence="6">
    <location>
        <begin position="5"/>
        <end position="97"/>
    </location>
</feature>
<dbReference type="GO" id="GO:0008171">
    <property type="term" value="F:O-methyltransferase activity"/>
    <property type="evidence" value="ECO:0007669"/>
    <property type="project" value="InterPro"/>
</dbReference>
<dbReference type="InterPro" id="IPR029063">
    <property type="entry name" value="SAM-dependent_MTases_sf"/>
</dbReference>
<accession>A0AAW1M649</accession>
<comment type="caution">
    <text evidence="7">The sequence shown here is derived from an EMBL/GenBank/DDBJ whole genome shotgun (WGS) entry which is preliminary data.</text>
</comment>
<dbReference type="Gene3D" id="1.10.10.10">
    <property type="entry name" value="Winged helix-like DNA-binding domain superfamily/Winged helix DNA-binding domain"/>
    <property type="match status" value="1"/>
</dbReference>
<dbReference type="PROSITE" id="PS51683">
    <property type="entry name" value="SAM_OMT_II"/>
    <property type="match status" value="1"/>
</dbReference>
<evidence type="ECO:0000256" key="1">
    <source>
        <dbReference type="ARBA" id="ARBA00022603"/>
    </source>
</evidence>
<dbReference type="FunFam" id="1.10.10.10:FF:000357">
    <property type="entry name" value="Caffeic acid 3-O-methyltransferase"/>
    <property type="match status" value="1"/>
</dbReference>
<evidence type="ECO:0000313" key="7">
    <source>
        <dbReference type="EMBL" id="KAK9741236.1"/>
    </source>
</evidence>
<dbReference type="AlphaFoldDB" id="A0AAW1M649"/>
<organism evidence="7 8">
    <name type="scientific">Saponaria officinalis</name>
    <name type="common">Common soapwort</name>
    <name type="synonym">Lychnis saponaria</name>
    <dbReference type="NCBI Taxonomy" id="3572"/>
    <lineage>
        <taxon>Eukaryota</taxon>
        <taxon>Viridiplantae</taxon>
        <taxon>Streptophyta</taxon>
        <taxon>Embryophyta</taxon>
        <taxon>Tracheophyta</taxon>
        <taxon>Spermatophyta</taxon>
        <taxon>Magnoliopsida</taxon>
        <taxon>eudicotyledons</taxon>
        <taxon>Gunneridae</taxon>
        <taxon>Pentapetalae</taxon>
        <taxon>Caryophyllales</taxon>
        <taxon>Caryophyllaceae</taxon>
        <taxon>Caryophylleae</taxon>
        <taxon>Saponaria</taxon>
    </lineage>
</organism>
<feature type="active site" description="Proton acceptor" evidence="4">
    <location>
        <position position="249"/>
    </location>
</feature>
<keyword evidence="3" id="KW-0949">S-adenosyl-L-methionine</keyword>
<dbReference type="GO" id="GO:0032259">
    <property type="term" value="P:methylation"/>
    <property type="evidence" value="ECO:0007669"/>
    <property type="project" value="UniProtKB-KW"/>
</dbReference>
<dbReference type="InterPro" id="IPR036388">
    <property type="entry name" value="WH-like_DNA-bd_sf"/>
</dbReference>
<dbReference type="InterPro" id="IPR001077">
    <property type="entry name" value="COMT_C"/>
</dbReference>
<dbReference type="GO" id="GO:0046983">
    <property type="term" value="F:protein dimerization activity"/>
    <property type="evidence" value="ECO:0007669"/>
    <property type="project" value="InterPro"/>
</dbReference>
<evidence type="ECO:0000256" key="2">
    <source>
        <dbReference type="ARBA" id="ARBA00022679"/>
    </source>
</evidence>
<evidence type="ECO:0000259" key="5">
    <source>
        <dbReference type="Pfam" id="PF00891"/>
    </source>
</evidence>